<evidence type="ECO:0000313" key="6">
    <source>
        <dbReference type="Proteomes" id="UP000001555"/>
    </source>
</evidence>
<sequence>MMAQVFVAKLFVISILMKAARLGQTASTPEIRAAQENGAQPSTLQPPEGRVYNGRDAQPGEFPWMVKILMPTGYCGGAIITKTHVLTAAHCFDGYLAGPIEVIAGLLCPKKHTVTHIQRHELYVIGPQDTTYDLAILKVAPEFEFTKEVYPVKIPVEGMEVSGTVAVSGFGTTHAEPGPVKSLQTTILTVVPSDRCGYPPNIICTEVDQTAVCPVSTC</sequence>
<name>B7Q4H1_IXOSC</name>
<reference evidence="5" key="2">
    <citation type="submission" date="2020-05" db="UniProtKB">
        <authorList>
            <consortium name="EnsemblMetazoa"/>
        </authorList>
    </citation>
    <scope>IDENTIFICATION</scope>
    <source>
        <strain evidence="5">wikel</strain>
    </source>
</reference>
<keyword evidence="2" id="KW-0732">Signal</keyword>
<dbReference type="STRING" id="6945.B7Q4H1"/>
<dbReference type="InterPro" id="IPR018114">
    <property type="entry name" value="TRYPSIN_HIS"/>
</dbReference>
<dbReference type="PANTHER" id="PTHR24250">
    <property type="entry name" value="CHYMOTRYPSIN-RELATED"/>
    <property type="match status" value="1"/>
</dbReference>
<protein>
    <submittedName>
        <fullName evidence="4 5">Serine protease, putative</fullName>
        <ecNumber evidence="4">3.4.21.6</ecNumber>
    </submittedName>
</protein>
<dbReference type="EnsemblMetazoa" id="ISCW010562-RA">
    <property type="protein sequence ID" value="ISCW010562-PA"/>
    <property type="gene ID" value="ISCW010562"/>
</dbReference>
<keyword evidence="4" id="KW-0378">Hydrolase</keyword>
<keyword evidence="6" id="KW-1185">Reference proteome</keyword>
<dbReference type="InterPro" id="IPR009003">
    <property type="entry name" value="Peptidase_S1_PA"/>
</dbReference>
<dbReference type="OrthoDB" id="6515242at2759"/>
<evidence type="ECO:0000259" key="3">
    <source>
        <dbReference type="PROSITE" id="PS50240"/>
    </source>
</evidence>
<evidence type="ECO:0000313" key="4">
    <source>
        <dbReference type="EMBL" id="EEC13743.1"/>
    </source>
</evidence>
<gene>
    <name evidence="4" type="ORF">IscW_ISCW010562</name>
</gene>
<dbReference type="PROSITE" id="PS00134">
    <property type="entry name" value="TRYPSIN_HIS"/>
    <property type="match status" value="1"/>
</dbReference>
<organism>
    <name type="scientific">Ixodes scapularis</name>
    <name type="common">Black-legged tick</name>
    <name type="synonym">Deer tick</name>
    <dbReference type="NCBI Taxonomy" id="6945"/>
    <lineage>
        <taxon>Eukaryota</taxon>
        <taxon>Metazoa</taxon>
        <taxon>Ecdysozoa</taxon>
        <taxon>Arthropoda</taxon>
        <taxon>Chelicerata</taxon>
        <taxon>Arachnida</taxon>
        <taxon>Acari</taxon>
        <taxon>Parasitiformes</taxon>
        <taxon>Ixodida</taxon>
        <taxon>Ixodoidea</taxon>
        <taxon>Ixodidae</taxon>
        <taxon>Ixodinae</taxon>
        <taxon>Ixodes</taxon>
    </lineage>
</organism>
<dbReference type="Proteomes" id="UP000001555">
    <property type="component" value="Unassembled WGS sequence"/>
</dbReference>
<dbReference type="Pfam" id="PF00089">
    <property type="entry name" value="Trypsin"/>
    <property type="match status" value="1"/>
</dbReference>
<dbReference type="GO" id="GO:0004252">
    <property type="term" value="F:serine-type endopeptidase activity"/>
    <property type="evidence" value="ECO:0000318"/>
    <property type="project" value="GO_Central"/>
</dbReference>
<dbReference type="InParanoid" id="B7Q4H1"/>
<dbReference type="GO" id="GO:0006508">
    <property type="term" value="P:proteolysis"/>
    <property type="evidence" value="ECO:0000318"/>
    <property type="project" value="GO_Central"/>
</dbReference>
<keyword evidence="4" id="KW-0645">Protease</keyword>
<dbReference type="Gene3D" id="2.40.10.10">
    <property type="entry name" value="Trypsin-like serine proteases"/>
    <property type="match status" value="1"/>
</dbReference>
<dbReference type="VEuPathDB" id="VectorBase:ISCW010562"/>
<evidence type="ECO:0000313" key="5">
    <source>
        <dbReference type="EnsemblMetazoa" id="ISCW010562-PA"/>
    </source>
</evidence>
<dbReference type="EMBL" id="ABJB011035465">
    <property type="status" value="NOT_ANNOTATED_CDS"/>
    <property type="molecule type" value="Genomic_DNA"/>
</dbReference>
<dbReference type="FunFam" id="2.40.10.10:FF:000068">
    <property type="entry name" value="transmembrane protease serine 2"/>
    <property type="match status" value="1"/>
</dbReference>
<dbReference type="PANTHER" id="PTHR24250:SF27">
    <property type="entry name" value="ELASTASE 2 LIKE"/>
    <property type="match status" value="1"/>
</dbReference>
<dbReference type="SMART" id="SM00020">
    <property type="entry name" value="Tryp_SPc"/>
    <property type="match status" value="1"/>
</dbReference>
<dbReference type="EC" id="3.4.21.6" evidence="4"/>
<dbReference type="EMBL" id="DS855523">
    <property type="protein sequence ID" value="EEC13743.1"/>
    <property type="molecule type" value="Genomic_DNA"/>
</dbReference>
<dbReference type="InterPro" id="IPR043504">
    <property type="entry name" value="Peptidase_S1_PA_chymotrypsin"/>
</dbReference>
<dbReference type="HOGENOM" id="CLU_1268175_0_0_1"/>
<feature type="signal peptide" evidence="2">
    <location>
        <begin position="1"/>
        <end position="25"/>
    </location>
</feature>
<evidence type="ECO:0000256" key="2">
    <source>
        <dbReference type="SAM" id="SignalP"/>
    </source>
</evidence>
<dbReference type="InterPro" id="IPR001254">
    <property type="entry name" value="Trypsin_dom"/>
</dbReference>
<dbReference type="PaxDb" id="6945-B7Q4H1"/>
<dbReference type="PROSITE" id="PS50240">
    <property type="entry name" value="TRYPSIN_DOM"/>
    <property type="match status" value="1"/>
</dbReference>
<proteinExistence type="predicted"/>
<dbReference type="AlphaFoldDB" id="B7Q4H1"/>
<feature type="chain" id="PRO_5010826640" evidence="2">
    <location>
        <begin position="26"/>
        <end position="218"/>
    </location>
</feature>
<dbReference type="VEuPathDB" id="VectorBase:ISCP_031904"/>
<dbReference type="EMBL" id="ABJB010863083">
    <property type="status" value="NOT_ANNOTATED_CDS"/>
    <property type="molecule type" value="Genomic_DNA"/>
</dbReference>
<reference evidence="4 6" key="1">
    <citation type="submission" date="2008-03" db="EMBL/GenBank/DDBJ databases">
        <title>Annotation of Ixodes scapularis.</title>
        <authorList>
            <consortium name="Ixodes scapularis Genome Project Consortium"/>
            <person name="Caler E."/>
            <person name="Hannick L.I."/>
            <person name="Bidwell S."/>
            <person name="Joardar V."/>
            <person name="Thiagarajan M."/>
            <person name="Amedeo P."/>
            <person name="Galinsky K.J."/>
            <person name="Schobel S."/>
            <person name="Inman J."/>
            <person name="Hostetler J."/>
            <person name="Miller J."/>
            <person name="Hammond M."/>
            <person name="Megy K."/>
            <person name="Lawson D."/>
            <person name="Kodira C."/>
            <person name="Sutton G."/>
            <person name="Meyer J."/>
            <person name="Hill C.A."/>
            <person name="Birren B."/>
            <person name="Nene V."/>
            <person name="Collins F."/>
            <person name="Alarcon-Chaidez F."/>
            <person name="Wikel S."/>
            <person name="Strausberg R."/>
        </authorList>
    </citation>
    <scope>NUCLEOTIDE SEQUENCE [LARGE SCALE GENOMIC DNA]</scope>
    <source>
        <strain evidence="6">Wikel</strain>
        <strain evidence="4">Wikel colony</strain>
    </source>
</reference>
<dbReference type="SUPFAM" id="SSF50494">
    <property type="entry name" value="Trypsin-like serine proteases"/>
    <property type="match status" value="1"/>
</dbReference>
<dbReference type="VEuPathDB" id="VectorBase:ISCI010562"/>
<evidence type="ECO:0000256" key="1">
    <source>
        <dbReference type="ARBA" id="ARBA00023157"/>
    </source>
</evidence>
<keyword evidence="1" id="KW-1015">Disulfide bond</keyword>
<feature type="domain" description="Peptidase S1" evidence="3">
    <location>
        <begin position="51"/>
        <end position="218"/>
    </location>
</feature>
<dbReference type="EMBL" id="ABJB010272681">
    <property type="status" value="NOT_ANNOTATED_CDS"/>
    <property type="molecule type" value="Genomic_DNA"/>
</dbReference>
<accession>B7Q4H1</accession>